<sequence>MDWLKVLPKKVGIEDIKVDEIVGDINKEVPKYLIPKDKYNEVLEAKKQLGPDIKERYKQLNDLGDKVKGNEELG</sequence>
<protein>
    <submittedName>
        <fullName evidence="1">Phage scaffolding protein</fullName>
    </submittedName>
</protein>
<reference evidence="1 2" key="1">
    <citation type="submission" date="2021-06" db="EMBL/GenBank/DDBJ databases">
        <authorList>
            <person name="Sun Q."/>
            <person name="Li D."/>
        </authorList>
    </citation>
    <scope>NUCLEOTIDE SEQUENCE [LARGE SCALE GENOMIC DNA]</scope>
    <source>
        <strain evidence="1 2">MSJ-5</strain>
    </source>
</reference>
<keyword evidence="2" id="KW-1185">Reference proteome</keyword>
<evidence type="ECO:0000313" key="2">
    <source>
        <dbReference type="Proteomes" id="UP000779508"/>
    </source>
</evidence>
<name>A0ABS6G734_9FIRM</name>
<accession>A0ABS6G734</accession>
<evidence type="ECO:0000313" key="1">
    <source>
        <dbReference type="EMBL" id="MBU5677966.1"/>
    </source>
</evidence>
<proteinExistence type="predicted"/>
<dbReference type="EMBL" id="JAHLQK010000006">
    <property type="protein sequence ID" value="MBU5677966.1"/>
    <property type="molecule type" value="Genomic_DNA"/>
</dbReference>
<dbReference type="Pfam" id="PF06810">
    <property type="entry name" value="Phage_scaffold"/>
    <property type="match status" value="1"/>
</dbReference>
<gene>
    <name evidence="1" type="ORF">KQI88_16225</name>
</gene>
<comment type="caution">
    <text evidence="1">The sequence shown here is derived from an EMBL/GenBank/DDBJ whole genome shotgun (WGS) entry which is preliminary data.</text>
</comment>
<dbReference type="RefSeq" id="WP_216419114.1">
    <property type="nucleotide sequence ID" value="NZ_JAHLQK010000006.1"/>
</dbReference>
<dbReference type="Proteomes" id="UP000779508">
    <property type="component" value="Unassembled WGS sequence"/>
</dbReference>
<dbReference type="InterPro" id="IPR009636">
    <property type="entry name" value="SCAF"/>
</dbReference>
<organism evidence="1 2">
    <name type="scientific">Alkaliphilus flagellatus</name>
    <dbReference type="NCBI Taxonomy" id="2841507"/>
    <lineage>
        <taxon>Bacteria</taxon>
        <taxon>Bacillati</taxon>
        <taxon>Bacillota</taxon>
        <taxon>Clostridia</taxon>
        <taxon>Peptostreptococcales</taxon>
        <taxon>Natronincolaceae</taxon>
        <taxon>Alkaliphilus</taxon>
    </lineage>
</organism>